<proteinExistence type="predicted"/>
<reference evidence="1" key="1">
    <citation type="journal article" date="2014" name="Front. Microbiol.">
        <title>High frequency of phylogenetically diverse reductive dehalogenase-homologous genes in deep subseafloor sedimentary metagenomes.</title>
        <authorList>
            <person name="Kawai M."/>
            <person name="Futagami T."/>
            <person name="Toyoda A."/>
            <person name="Takaki Y."/>
            <person name="Nishi S."/>
            <person name="Hori S."/>
            <person name="Arai W."/>
            <person name="Tsubouchi T."/>
            <person name="Morono Y."/>
            <person name="Uchiyama I."/>
            <person name="Ito T."/>
            <person name="Fujiyama A."/>
            <person name="Inagaki F."/>
            <person name="Takami H."/>
        </authorList>
    </citation>
    <scope>NUCLEOTIDE SEQUENCE</scope>
    <source>
        <strain evidence="1">Expedition CK06-06</strain>
    </source>
</reference>
<evidence type="ECO:0000313" key="1">
    <source>
        <dbReference type="EMBL" id="GAH22307.1"/>
    </source>
</evidence>
<feature type="non-terminal residue" evidence="1">
    <location>
        <position position="1"/>
    </location>
</feature>
<sequence length="34" mass="3821">QWCSSLEESCKIYYLTRSVQAAQVAVSKDGLEDL</sequence>
<accession>X1DQ34</accession>
<dbReference type="EMBL" id="BART01042331">
    <property type="protein sequence ID" value="GAH22307.1"/>
    <property type="molecule type" value="Genomic_DNA"/>
</dbReference>
<organism evidence="1">
    <name type="scientific">marine sediment metagenome</name>
    <dbReference type="NCBI Taxonomy" id="412755"/>
    <lineage>
        <taxon>unclassified sequences</taxon>
        <taxon>metagenomes</taxon>
        <taxon>ecological metagenomes</taxon>
    </lineage>
</organism>
<name>X1DQ34_9ZZZZ</name>
<gene>
    <name evidence="1" type="ORF">S01H4_67364</name>
</gene>
<feature type="non-terminal residue" evidence="1">
    <location>
        <position position="34"/>
    </location>
</feature>
<dbReference type="AlphaFoldDB" id="X1DQ34"/>
<comment type="caution">
    <text evidence="1">The sequence shown here is derived from an EMBL/GenBank/DDBJ whole genome shotgun (WGS) entry which is preliminary data.</text>
</comment>
<protein>
    <submittedName>
        <fullName evidence="1">Uncharacterized protein</fullName>
    </submittedName>
</protein>